<dbReference type="Proteomes" id="UP000001064">
    <property type="component" value="Unassembled WGS sequence"/>
</dbReference>
<feature type="chain" id="PRO_5003265622" evidence="1">
    <location>
        <begin position="21"/>
        <end position="136"/>
    </location>
</feature>
<evidence type="ECO:0000313" key="2">
    <source>
        <dbReference type="EMBL" id="EGC28801.1"/>
    </source>
</evidence>
<dbReference type="AlphaFoldDB" id="F1A4S8"/>
<dbReference type="VEuPathDB" id="AmoebaDB:DICPUDRAFT_93261"/>
<feature type="signal peptide" evidence="1">
    <location>
        <begin position="1"/>
        <end position="20"/>
    </location>
</feature>
<dbReference type="EMBL" id="GL871541">
    <property type="protein sequence ID" value="EGC28801.1"/>
    <property type="molecule type" value="Genomic_DNA"/>
</dbReference>
<name>F1A4S8_DICPU</name>
<sequence>MINILKLVFIFLLFISITRAYEIIIDYNQNNLYYNSRCGGAIDVNDHSVYPTCNSIKDAANRSRMINRNSFFNSSIIFYLIGNDYSPITIKDENYFDKLDFFEKINIVAIYKNKTIIKTPRIIISGELAKNNFLTT</sequence>
<dbReference type="GeneID" id="10507209"/>
<protein>
    <submittedName>
        <fullName evidence="2">Uncharacterized protein</fullName>
    </submittedName>
</protein>
<evidence type="ECO:0000313" key="3">
    <source>
        <dbReference type="Proteomes" id="UP000001064"/>
    </source>
</evidence>
<evidence type="ECO:0000256" key="1">
    <source>
        <dbReference type="SAM" id="SignalP"/>
    </source>
</evidence>
<dbReference type="PANTHER" id="PTHR31318">
    <property type="entry name" value="EXPRESSED PROTEIN-RELATED"/>
    <property type="match status" value="1"/>
</dbReference>
<proteinExistence type="predicted"/>
<feature type="non-terminal residue" evidence="2">
    <location>
        <position position="136"/>
    </location>
</feature>
<dbReference type="RefSeq" id="XP_003294674.1">
    <property type="nucleotide sequence ID" value="XM_003294626.1"/>
</dbReference>
<gene>
    <name evidence="2" type="ORF">DICPUDRAFT_93261</name>
</gene>
<keyword evidence="3" id="KW-1185">Reference proteome</keyword>
<dbReference type="PANTHER" id="PTHR31318:SF2">
    <property type="entry name" value="PECTIN LYASE-LIKE FAMILY PROTEIN-RELATED"/>
    <property type="match status" value="1"/>
</dbReference>
<dbReference type="KEGG" id="dpp:DICPUDRAFT_93261"/>
<accession>F1A4S8</accession>
<organism evidence="2 3">
    <name type="scientific">Dictyostelium purpureum</name>
    <name type="common">Slime mold</name>
    <dbReference type="NCBI Taxonomy" id="5786"/>
    <lineage>
        <taxon>Eukaryota</taxon>
        <taxon>Amoebozoa</taxon>
        <taxon>Evosea</taxon>
        <taxon>Eumycetozoa</taxon>
        <taxon>Dictyostelia</taxon>
        <taxon>Dictyosteliales</taxon>
        <taxon>Dictyosteliaceae</taxon>
        <taxon>Dictyostelium</taxon>
    </lineage>
</organism>
<dbReference type="InParanoid" id="F1A4S8"/>
<keyword evidence="1" id="KW-0732">Signal</keyword>
<reference evidence="3" key="1">
    <citation type="journal article" date="2011" name="Genome Biol.">
        <title>Comparative genomics of the social amoebae Dictyostelium discoideum and Dictyostelium purpureum.</title>
        <authorList>
            <consortium name="US DOE Joint Genome Institute (JGI-PGF)"/>
            <person name="Sucgang R."/>
            <person name="Kuo A."/>
            <person name="Tian X."/>
            <person name="Salerno W."/>
            <person name="Parikh A."/>
            <person name="Feasley C.L."/>
            <person name="Dalin E."/>
            <person name="Tu H."/>
            <person name="Huang E."/>
            <person name="Barry K."/>
            <person name="Lindquist E."/>
            <person name="Shapiro H."/>
            <person name="Bruce D."/>
            <person name="Schmutz J."/>
            <person name="Salamov A."/>
            <person name="Fey P."/>
            <person name="Gaudet P."/>
            <person name="Anjard C."/>
            <person name="Babu M.M."/>
            <person name="Basu S."/>
            <person name="Bushmanova Y."/>
            <person name="van der Wel H."/>
            <person name="Katoh-Kurasawa M."/>
            <person name="Dinh C."/>
            <person name="Coutinho P.M."/>
            <person name="Saito T."/>
            <person name="Elias M."/>
            <person name="Schaap P."/>
            <person name="Kay R.R."/>
            <person name="Henrissat B."/>
            <person name="Eichinger L."/>
            <person name="Rivero F."/>
            <person name="Putnam N.H."/>
            <person name="West C.M."/>
            <person name="Loomis W.F."/>
            <person name="Chisholm R.L."/>
            <person name="Shaulsky G."/>
            <person name="Strassmann J.E."/>
            <person name="Queller D.C."/>
            <person name="Kuspa A."/>
            <person name="Grigoriev I.V."/>
        </authorList>
    </citation>
    <scope>NUCLEOTIDE SEQUENCE [LARGE SCALE GENOMIC DNA]</scope>
    <source>
        <strain evidence="3">QSDP1</strain>
    </source>
</reference>